<protein>
    <submittedName>
        <fullName evidence="3">Uncharacterized protein</fullName>
    </submittedName>
</protein>
<keyword evidence="2" id="KW-0472">Membrane</keyword>
<evidence type="ECO:0000256" key="1">
    <source>
        <dbReference type="SAM" id="MobiDB-lite"/>
    </source>
</evidence>
<evidence type="ECO:0000313" key="4">
    <source>
        <dbReference type="Proteomes" id="UP001180020"/>
    </source>
</evidence>
<evidence type="ECO:0000313" key="3">
    <source>
        <dbReference type="EMBL" id="KAK1300710.1"/>
    </source>
</evidence>
<keyword evidence="4" id="KW-1185">Reference proteome</keyword>
<feature type="region of interest" description="Disordered" evidence="1">
    <location>
        <begin position="40"/>
        <end position="65"/>
    </location>
</feature>
<accession>A0AAV9DI45</accession>
<evidence type="ECO:0000256" key="2">
    <source>
        <dbReference type="SAM" id="Phobius"/>
    </source>
</evidence>
<comment type="caution">
    <text evidence="3">The sequence shown here is derived from an EMBL/GenBank/DDBJ whole genome shotgun (WGS) entry which is preliminary data.</text>
</comment>
<organism evidence="3 4">
    <name type="scientific">Acorus calamus</name>
    <name type="common">Sweet flag</name>
    <dbReference type="NCBI Taxonomy" id="4465"/>
    <lineage>
        <taxon>Eukaryota</taxon>
        <taxon>Viridiplantae</taxon>
        <taxon>Streptophyta</taxon>
        <taxon>Embryophyta</taxon>
        <taxon>Tracheophyta</taxon>
        <taxon>Spermatophyta</taxon>
        <taxon>Magnoliopsida</taxon>
        <taxon>Liliopsida</taxon>
        <taxon>Acoraceae</taxon>
        <taxon>Acorus</taxon>
    </lineage>
</organism>
<proteinExistence type="predicted"/>
<dbReference type="EMBL" id="JAUJYO010000013">
    <property type="protein sequence ID" value="KAK1300710.1"/>
    <property type="molecule type" value="Genomic_DNA"/>
</dbReference>
<feature type="transmembrane region" description="Helical" evidence="2">
    <location>
        <begin position="6"/>
        <end position="29"/>
    </location>
</feature>
<gene>
    <name evidence="3" type="ORF">QJS10_CPB13g00712</name>
</gene>
<dbReference type="Proteomes" id="UP001180020">
    <property type="component" value="Unassembled WGS sequence"/>
</dbReference>
<reference evidence="3" key="1">
    <citation type="journal article" date="2023" name="Nat. Commun.">
        <title>Diploid and tetraploid genomes of Acorus and the evolution of monocots.</title>
        <authorList>
            <person name="Ma L."/>
            <person name="Liu K.W."/>
            <person name="Li Z."/>
            <person name="Hsiao Y.Y."/>
            <person name="Qi Y."/>
            <person name="Fu T."/>
            <person name="Tang G.D."/>
            <person name="Zhang D."/>
            <person name="Sun W.H."/>
            <person name="Liu D.K."/>
            <person name="Li Y."/>
            <person name="Chen G.Z."/>
            <person name="Liu X.D."/>
            <person name="Liao X.Y."/>
            <person name="Jiang Y.T."/>
            <person name="Yu X."/>
            <person name="Hao Y."/>
            <person name="Huang J."/>
            <person name="Zhao X.W."/>
            <person name="Ke S."/>
            <person name="Chen Y.Y."/>
            <person name="Wu W.L."/>
            <person name="Hsu J.L."/>
            <person name="Lin Y.F."/>
            <person name="Huang M.D."/>
            <person name="Li C.Y."/>
            <person name="Huang L."/>
            <person name="Wang Z.W."/>
            <person name="Zhao X."/>
            <person name="Zhong W.Y."/>
            <person name="Peng D.H."/>
            <person name="Ahmad S."/>
            <person name="Lan S."/>
            <person name="Zhang J.S."/>
            <person name="Tsai W.C."/>
            <person name="Van de Peer Y."/>
            <person name="Liu Z.J."/>
        </authorList>
    </citation>
    <scope>NUCLEOTIDE SEQUENCE</scope>
    <source>
        <strain evidence="3">CP</strain>
    </source>
</reference>
<name>A0AAV9DI45_ACOCL</name>
<keyword evidence="2" id="KW-1133">Transmembrane helix</keyword>
<reference evidence="3" key="2">
    <citation type="submission" date="2023-06" db="EMBL/GenBank/DDBJ databases">
        <authorList>
            <person name="Ma L."/>
            <person name="Liu K.-W."/>
            <person name="Li Z."/>
            <person name="Hsiao Y.-Y."/>
            <person name="Qi Y."/>
            <person name="Fu T."/>
            <person name="Tang G."/>
            <person name="Zhang D."/>
            <person name="Sun W.-H."/>
            <person name="Liu D.-K."/>
            <person name="Li Y."/>
            <person name="Chen G.-Z."/>
            <person name="Liu X.-D."/>
            <person name="Liao X.-Y."/>
            <person name="Jiang Y.-T."/>
            <person name="Yu X."/>
            <person name="Hao Y."/>
            <person name="Huang J."/>
            <person name="Zhao X.-W."/>
            <person name="Ke S."/>
            <person name="Chen Y.-Y."/>
            <person name="Wu W.-L."/>
            <person name="Hsu J.-L."/>
            <person name="Lin Y.-F."/>
            <person name="Huang M.-D."/>
            <person name="Li C.-Y."/>
            <person name="Huang L."/>
            <person name="Wang Z.-W."/>
            <person name="Zhao X."/>
            <person name="Zhong W.-Y."/>
            <person name="Peng D.-H."/>
            <person name="Ahmad S."/>
            <person name="Lan S."/>
            <person name="Zhang J.-S."/>
            <person name="Tsai W.-C."/>
            <person name="Van De Peer Y."/>
            <person name="Liu Z.-J."/>
        </authorList>
    </citation>
    <scope>NUCLEOTIDE SEQUENCE</scope>
    <source>
        <strain evidence="3">CP</strain>
        <tissue evidence="3">Leaves</tissue>
    </source>
</reference>
<sequence>MKNHHFIFIVSFTAIAAALTSNGLSLLAFKFTVSDPLSNFPPATPATGPTSPAPTSPSPSNLSGYLPSEITGLSFLHRLNEEGPLSEVVAVFHVAMACVEVDLEARPRMKAVCDGLET</sequence>
<keyword evidence="2" id="KW-0812">Transmembrane</keyword>
<dbReference type="AlphaFoldDB" id="A0AAV9DI45"/>